<dbReference type="InterPro" id="IPR002068">
    <property type="entry name" value="A-crystallin/Hsp20_dom"/>
</dbReference>
<dbReference type="CDD" id="cd00298">
    <property type="entry name" value="ACD_sHsps_p23-like"/>
    <property type="match status" value="1"/>
</dbReference>
<reference evidence="3" key="1">
    <citation type="submission" date="2020-05" db="EMBL/GenBank/DDBJ databases">
        <title>Phylogenomic resolution of chytrid fungi.</title>
        <authorList>
            <person name="Stajich J.E."/>
            <person name="Amses K."/>
            <person name="Simmons R."/>
            <person name="Seto K."/>
            <person name="Myers J."/>
            <person name="Bonds A."/>
            <person name="Quandt C.A."/>
            <person name="Barry K."/>
            <person name="Liu P."/>
            <person name="Grigoriev I."/>
            <person name="Longcore J.E."/>
            <person name="James T.Y."/>
        </authorList>
    </citation>
    <scope>NUCLEOTIDE SEQUENCE</scope>
    <source>
        <strain evidence="3">JEL0379</strain>
    </source>
</reference>
<evidence type="ECO:0000313" key="4">
    <source>
        <dbReference type="Proteomes" id="UP001212152"/>
    </source>
</evidence>
<name>A0AAD5TBY2_9FUNG</name>
<evidence type="ECO:0000259" key="2">
    <source>
        <dbReference type="PROSITE" id="PS01031"/>
    </source>
</evidence>
<dbReference type="AlphaFoldDB" id="A0AAD5TBY2"/>
<gene>
    <name evidence="3" type="ORF">HDU87_000914</name>
</gene>
<accession>A0AAD5TBY2</accession>
<dbReference type="EMBL" id="JADGJQ010000114">
    <property type="protein sequence ID" value="KAJ3168789.1"/>
    <property type="molecule type" value="Genomic_DNA"/>
</dbReference>
<dbReference type="Proteomes" id="UP001212152">
    <property type="component" value="Unassembled WGS sequence"/>
</dbReference>
<protein>
    <recommendedName>
        <fullName evidence="2">SHSP domain-containing protein</fullName>
    </recommendedName>
</protein>
<comment type="similarity">
    <text evidence="1">Belongs to the small heat shock protein (HSP20) family.</text>
</comment>
<proteinExistence type="inferred from homology"/>
<organism evidence="3 4">
    <name type="scientific">Geranomyces variabilis</name>
    <dbReference type="NCBI Taxonomy" id="109894"/>
    <lineage>
        <taxon>Eukaryota</taxon>
        <taxon>Fungi</taxon>
        <taxon>Fungi incertae sedis</taxon>
        <taxon>Chytridiomycota</taxon>
        <taxon>Chytridiomycota incertae sedis</taxon>
        <taxon>Chytridiomycetes</taxon>
        <taxon>Spizellomycetales</taxon>
        <taxon>Powellomycetaceae</taxon>
        <taxon>Geranomyces</taxon>
    </lineage>
</organism>
<dbReference type="Gene3D" id="2.60.40.790">
    <property type="match status" value="1"/>
</dbReference>
<dbReference type="SUPFAM" id="SSF49764">
    <property type="entry name" value="HSP20-like chaperones"/>
    <property type="match status" value="1"/>
</dbReference>
<keyword evidence="4" id="KW-1185">Reference proteome</keyword>
<comment type="caution">
    <text evidence="3">The sequence shown here is derived from an EMBL/GenBank/DDBJ whole genome shotgun (WGS) entry which is preliminary data.</text>
</comment>
<dbReference type="InterPro" id="IPR008978">
    <property type="entry name" value="HSP20-like_chaperone"/>
</dbReference>
<evidence type="ECO:0000256" key="1">
    <source>
        <dbReference type="PROSITE-ProRule" id="PRU00285"/>
    </source>
</evidence>
<sequence>MERPCQDPAMGVFIRLPAPLHTWHEDVIEAALPNVVGVEHVIKKDTKHFAHIHFTSLYHAAIFFRQWGGQGFMIDGKRIDVKPGQLNGQPVQYADPDTLIAPTPEVPANHPHQLPRQPVWGSGVRSSHQMRVQQTETQYHISIQAPTLVEGSLVIEVEDGQTVIITGELQNVAADGLLFSNEAEGLSVVVPLPSKVLEGDAKYKFDHGILKVVASKNPVEGSRKRMRLTKMCGGVQQKFYGGWRGRDGIAGRHLDTIIHFWALKTCARGA</sequence>
<feature type="domain" description="SHSP" evidence="2">
    <location>
        <begin position="121"/>
        <end position="231"/>
    </location>
</feature>
<evidence type="ECO:0000313" key="3">
    <source>
        <dbReference type="EMBL" id="KAJ3168789.1"/>
    </source>
</evidence>
<dbReference type="PROSITE" id="PS01031">
    <property type="entry name" value="SHSP"/>
    <property type="match status" value="1"/>
</dbReference>